<dbReference type="Proteomes" id="UP000015104">
    <property type="component" value="Unassembled WGS sequence"/>
</dbReference>
<dbReference type="EnsemblMetazoa" id="tetur03g08500.1">
    <property type="protein sequence ID" value="tetur03g08500.1"/>
    <property type="gene ID" value="tetur03g08500"/>
</dbReference>
<keyword evidence="4" id="KW-1185">Reference proteome</keyword>
<evidence type="ECO:0000313" key="3">
    <source>
        <dbReference type="EnsemblMetazoa" id="tetur03g08500.1"/>
    </source>
</evidence>
<dbReference type="InterPro" id="IPR029056">
    <property type="entry name" value="Ribokinase-like"/>
</dbReference>
<dbReference type="eggNOG" id="KOG2947">
    <property type="taxonomic scope" value="Eukaryota"/>
</dbReference>
<name>T1K0P1_TETUR</name>
<dbReference type="InterPro" id="IPR052562">
    <property type="entry name" value="Ketohexokinase-related"/>
</dbReference>
<dbReference type="KEGG" id="tut:107371958"/>
<feature type="chain" id="PRO_5004580881" description="Carbohydrate kinase PfkB domain-containing protein" evidence="1">
    <location>
        <begin position="25"/>
        <end position="331"/>
    </location>
</feature>
<feature type="signal peptide" evidence="1">
    <location>
        <begin position="1"/>
        <end position="24"/>
    </location>
</feature>
<organism evidence="3 4">
    <name type="scientific">Tetranychus urticae</name>
    <name type="common">Two-spotted spider mite</name>
    <dbReference type="NCBI Taxonomy" id="32264"/>
    <lineage>
        <taxon>Eukaryota</taxon>
        <taxon>Metazoa</taxon>
        <taxon>Ecdysozoa</taxon>
        <taxon>Arthropoda</taxon>
        <taxon>Chelicerata</taxon>
        <taxon>Arachnida</taxon>
        <taxon>Acari</taxon>
        <taxon>Acariformes</taxon>
        <taxon>Trombidiformes</taxon>
        <taxon>Prostigmata</taxon>
        <taxon>Eleutherengona</taxon>
        <taxon>Raphignathae</taxon>
        <taxon>Tetranychoidea</taxon>
        <taxon>Tetranychidae</taxon>
        <taxon>Tetranychus</taxon>
    </lineage>
</organism>
<dbReference type="OMA" id="GCTEVDY"/>
<dbReference type="STRING" id="32264.T1K0P1"/>
<reference evidence="4" key="1">
    <citation type="submission" date="2011-08" db="EMBL/GenBank/DDBJ databases">
        <authorList>
            <person name="Rombauts S."/>
        </authorList>
    </citation>
    <scope>NUCLEOTIDE SEQUENCE</scope>
    <source>
        <strain evidence="4">London</strain>
    </source>
</reference>
<proteinExistence type="predicted"/>
<dbReference type="Gene3D" id="3.40.1190.20">
    <property type="match status" value="1"/>
</dbReference>
<dbReference type="SUPFAM" id="SSF53613">
    <property type="entry name" value="Ribokinase-like"/>
    <property type="match status" value="1"/>
</dbReference>
<reference evidence="3" key="2">
    <citation type="submission" date="2015-06" db="UniProtKB">
        <authorList>
            <consortium name="EnsemblMetazoa"/>
        </authorList>
    </citation>
    <scope>IDENTIFICATION</scope>
</reference>
<dbReference type="HOGENOM" id="CLU_027634_3_1_1"/>
<gene>
    <name evidence="3" type="primary">107371958</name>
</gene>
<dbReference type="OrthoDB" id="204058at2759"/>
<dbReference type="InterPro" id="IPR011611">
    <property type="entry name" value="PfkB_dom"/>
</dbReference>
<dbReference type="PANTHER" id="PTHR42774:SF3">
    <property type="entry name" value="KETOHEXOKINASE"/>
    <property type="match status" value="1"/>
</dbReference>
<dbReference type="Pfam" id="PF00294">
    <property type="entry name" value="PfkB"/>
    <property type="match status" value="1"/>
</dbReference>
<evidence type="ECO:0000259" key="2">
    <source>
        <dbReference type="Pfam" id="PF00294"/>
    </source>
</evidence>
<keyword evidence="1" id="KW-0732">Signal</keyword>
<dbReference type="PANTHER" id="PTHR42774">
    <property type="entry name" value="PHOSPHOTRANSFERASE SYSTEM TRANSPORT PROTEIN"/>
    <property type="match status" value="1"/>
</dbReference>
<evidence type="ECO:0000256" key="1">
    <source>
        <dbReference type="SAM" id="SignalP"/>
    </source>
</evidence>
<dbReference type="GO" id="GO:0006796">
    <property type="term" value="P:phosphate-containing compound metabolic process"/>
    <property type="evidence" value="ECO:0007669"/>
    <property type="project" value="UniProtKB-ARBA"/>
</dbReference>
<feature type="domain" description="Carbohydrate kinase PfkB" evidence="2">
    <location>
        <begin position="7"/>
        <end position="318"/>
    </location>
</feature>
<dbReference type="EMBL" id="CAEY01001145">
    <property type="status" value="NOT_ANNOTATED_CDS"/>
    <property type="molecule type" value="Genomic_DNA"/>
</dbReference>
<accession>T1K0P1</accession>
<dbReference type="AlphaFoldDB" id="T1K0P1"/>
<protein>
    <recommendedName>
        <fullName evidence="2">Carbohydrate kinase PfkB domain-containing protein</fullName>
    </recommendedName>
</protein>
<sequence length="331" mass="37459">MSVNKKRIAFSGLICCDALFTVEGYPQEDAGIPCDNFRWNLGGNASNNSVVFSKLRNWHLKKCKNGNSKDEEIEIELLGTLGNDFPANFLREIFDRENIRHDRMFFDPSVKTPVTAVILNALNGSRSYFHYTDHYPDLSLEKYVKYDLVNYDWIHVESRNNIKGIIDMVRYVRSKQTAGSSKPVISVELETDHEGLSQVFDEKIDYYFVERDFGHLKGWKDLDETIQETCKLVKNEAYVIFVWGDEGSRIAKVSNGKIIGPVGSTPIFNPKSKVVDTCGAGDTFLAATVFDILIRGSKPEDAIVFGSKIAGAKVAMQGYHDLENWESYINH</sequence>
<evidence type="ECO:0000313" key="4">
    <source>
        <dbReference type="Proteomes" id="UP000015104"/>
    </source>
</evidence>